<sequence>MASAMSSVKHLAVMFGAMSLMKAVDQEDPQVIAYCRLLFGAYLFATWALHTYIHVGIARNGDKTTRVTVPAKPPSPFSLPPPPPPAAADGAVVAAAAPPPPAAPTVQSVGEYDAGVLAASKKALLMNAVILTGVHLKMGTVSPLVLTSLTGLTRLVDEPLVQLYVLGRAAAGKLARPFAPEVNPLMAMMAGGGAAGTTAAGTAAAGAAADAGAPGAAPPPSAGAGTASGGAAASRVATLLGAGTATSADDDLAGSDDDSDDGGRGDLIPDASEDEDEGGGAPAAAAAAAKKRR</sequence>
<evidence type="ECO:0000313" key="1">
    <source>
        <dbReference type="EMBL" id="KAK1863486.1"/>
    </source>
</evidence>
<gene>
    <name evidence="1" type="ORF">I4F81_006041</name>
</gene>
<name>A0ACC3C0K9_PYRYE</name>
<reference evidence="1" key="1">
    <citation type="submission" date="2019-11" db="EMBL/GenBank/DDBJ databases">
        <title>Nori genome reveals adaptations in red seaweeds to the harsh intertidal environment.</title>
        <authorList>
            <person name="Wang D."/>
            <person name="Mao Y."/>
        </authorList>
    </citation>
    <scope>NUCLEOTIDE SEQUENCE</scope>
    <source>
        <tissue evidence="1">Gametophyte</tissue>
    </source>
</reference>
<dbReference type="EMBL" id="CM020619">
    <property type="protein sequence ID" value="KAK1863486.1"/>
    <property type="molecule type" value="Genomic_DNA"/>
</dbReference>
<proteinExistence type="predicted"/>
<accession>A0ACC3C0K9</accession>
<keyword evidence="2" id="KW-1185">Reference proteome</keyword>
<protein>
    <submittedName>
        <fullName evidence="1">Uncharacterized protein</fullName>
    </submittedName>
</protein>
<comment type="caution">
    <text evidence="1">The sequence shown here is derived from an EMBL/GenBank/DDBJ whole genome shotgun (WGS) entry which is preliminary data.</text>
</comment>
<dbReference type="Proteomes" id="UP000798662">
    <property type="component" value="Chromosome 2"/>
</dbReference>
<organism evidence="1 2">
    <name type="scientific">Pyropia yezoensis</name>
    <name type="common">Susabi-nori</name>
    <name type="synonym">Porphyra yezoensis</name>
    <dbReference type="NCBI Taxonomy" id="2788"/>
    <lineage>
        <taxon>Eukaryota</taxon>
        <taxon>Rhodophyta</taxon>
        <taxon>Bangiophyceae</taxon>
        <taxon>Bangiales</taxon>
        <taxon>Bangiaceae</taxon>
        <taxon>Pyropia</taxon>
    </lineage>
</organism>
<evidence type="ECO:0000313" key="2">
    <source>
        <dbReference type="Proteomes" id="UP000798662"/>
    </source>
</evidence>